<evidence type="ECO:0000313" key="1">
    <source>
        <dbReference type="EMBL" id="MDL0089594.1"/>
    </source>
</evidence>
<sequence>MLFLEATSLNDYVLGFEILGQILNKKDRADTLIAYAKESLKMANELNSYIKQNNLKKPKFTTHRARTGF</sequence>
<organism evidence="1 2">
    <name type="scientific">Campylobacter gastrosuis</name>
    <dbReference type="NCBI Taxonomy" id="2974576"/>
    <lineage>
        <taxon>Bacteria</taxon>
        <taxon>Pseudomonadati</taxon>
        <taxon>Campylobacterota</taxon>
        <taxon>Epsilonproteobacteria</taxon>
        <taxon>Campylobacterales</taxon>
        <taxon>Campylobacteraceae</taxon>
        <taxon>Campylobacter</taxon>
    </lineage>
</organism>
<proteinExistence type="predicted"/>
<comment type="caution">
    <text evidence="1">The sequence shown here is derived from an EMBL/GenBank/DDBJ whole genome shotgun (WGS) entry which is preliminary data.</text>
</comment>
<dbReference type="EMBL" id="JANURM010000016">
    <property type="protein sequence ID" value="MDL0089594.1"/>
    <property type="molecule type" value="Genomic_DNA"/>
</dbReference>
<dbReference type="Proteomes" id="UP001173801">
    <property type="component" value="Unassembled WGS sequence"/>
</dbReference>
<evidence type="ECO:0000313" key="2">
    <source>
        <dbReference type="Proteomes" id="UP001173801"/>
    </source>
</evidence>
<dbReference type="RefSeq" id="WP_284938286.1">
    <property type="nucleotide sequence ID" value="NZ_JANURM010000016.1"/>
</dbReference>
<dbReference type="SUPFAM" id="SSF53807">
    <property type="entry name" value="Helical backbone' metal receptor"/>
    <property type="match status" value="1"/>
</dbReference>
<reference evidence="1" key="2">
    <citation type="journal article" date="2023" name="Microorganisms">
        <title>Isolation and Genomic Characteristics of Cat-Borne Campylobacter felis sp. nov. and Sheep-Borne Campylobacter ovis sp. nov.</title>
        <authorList>
            <person name="Wang H."/>
            <person name="Li Y."/>
            <person name="Gu Y."/>
            <person name="Zhou G."/>
            <person name="Chen X."/>
            <person name="Zhang X."/>
            <person name="Shao Z."/>
            <person name="Zhang J."/>
            <person name="Zhang M."/>
        </authorList>
    </citation>
    <scope>NUCLEOTIDE SEQUENCE</scope>
    <source>
        <strain evidence="1">PS10</strain>
    </source>
</reference>
<protein>
    <submittedName>
        <fullName evidence="1">Uncharacterized protein</fullName>
    </submittedName>
</protein>
<dbReference type="Gene3D" id="3.40.50.1980">
    <property type="entry name" value="Nitrogenase molybdenum iron protein domain"/>
    <property type="match status" value="1"/>
</dbReference>
<gene>
    <name evidence="1" type="ORF">NYG85_09515</name>
</gene>
<accession>A0ABT7HRR6</accession>
<keyword evidence="2" id="KW-1185">Reference proteome</keyword>
<name>A0ABT7HRR6_9BACT</name>
<reference evidence="1" key="1">
    <citation type="submission" date="2022-08" db="EMBL/GenBank/DDBJ databases">
        <authorList>
            <person name="Wang H."/>
        </authorList>
    </citation>
    <scope>NUCLEOTIDE SEQUENCE</scope>
    <source>
        <strain evidence="1">PS10</strain>
    </source>
</reference>